<sequence length="320" mass="35568">MCNPKFAGGSKISTRPAAVLKRGNDPNGLNSSGEKLPPTPRTAAAAPAVRKKSKKLQLAPEPPAAEFLDEKMPGSIAAAQREQSSLKQRQRKMRIAHYGRTPANLRGHRMQQLDSSPDDNGGEPPASQAEKRCSFITSNSDPLCVAYHDQEWGVPVHDDKLLFELLVMSGFRVELDWTTILKKRTEFRSAFAGFEVVQVSKFTEKQMSSISSDYGLDLVRVRGVVDNAKKILEVKEETGNSLDNFFWGFVNHKPLSPGYKSCRKIPAKTSKSESISKELLRRGFRFAGPTVVHSFMQATGITNDHLISCPRRRHLLSLIH</sequence>
<accession>A0A2H9ZTR0</accession>
<dbReference type="Proteomes" id="UP000236161">
    <property type="component" value="Unassembled WGS sequence"/>
</dbReference>
<feature type="region of interest" description="Disordered" evidence="2">
    <location>
        <begin position="98"/>
        <end position="131"/>
    </location>
</feature>
<dbReference type="AlphaFoldDB" id="A0A2H9ZTR0"/>
<keyword evidence="4" id="KW-1185">Reference proteome</keyword>
<dbReference type="PANTHER" id="PTHR31116">
    <property type="entry name" value="OS04G0501200 PROTEIN"/>
    <property type="match status" value="1"/>
</dbReference>
<feature type="binding site" evidence="1">
    <location>
        <position position="148"/>
    </location>
    <ligand>
        <name>Zn(2+)</name>
        <dbReference type="ChEBI" id="CHEBI:29105"/>
    </ligand>
</feature>
<feature type="binding site" evidence="1">
    <location>
        <position position="309"/>
    </location>
    <ligand>
        <name>Zn(2+)</name>
        <dbReference type="ChEBI" id="CHEBI:29105"/>
    </ligand>
</feature>
<dbReference type="PANTHER" id="PTHR31116:SF4">
    <property type="entry name" value="DNA GLYCOSYLASE SUPERFAMILY PROTEIN"/>
    <property type="match status" value="1"/>
</dbReference>
<organism evidence="3 4">
    <name type="scientific">Apostasia shenzhenica</name>
    <dbReference type="NCBI Taxonomy" id="1088818"/>
    <lineage>
        <taxon>Eukaryota</taxon>
        <taxon>Viridiplantae</taxon>
        <taxon>Streptophyta</taxon>
        <taxon>Embryophyta</taxon>
        <taxon>Tracheophyta</taxon>
        <taxon>Spermatophyta</taxon>
        <taxon>Magnoliopsida</taxon>
        <taxon>Liliopsida</taxon>
        <taxon>Asparagales</taxon>
        <taxon>Orchidaceae</taxon>
        <taxon>Apostasioideae</taxon>
        <taxon>Apostasia</taxon>
    </lineage>
</organism>
<dbReference type="InterPro" id="IPR011257">
    <property type="entry name" value="DNA_glycosylase"/>
</dbReference>
<dbReference type="OrthoDB" id="3941538at2759"/>
<feature type="region of interest" description="Disordered" evidence="2">
    <location>
        <begin position="1"/>
        <end position="72"/>
    </location>
</feature>
<dbReference type="Gene3D" id="1.10.340.30">
    <property type="entry name" value="Hypothetical protein, domain 2"/>
    <property type="match status" value="1"/>
</dbReference>
<dbReference type="Pfam" id="PF03352">
    <property type="entry name" value="Adenine_glyco"/>
    <property type="match status" value="1"/>
</dbReference>
<dbReference type="GO" id="GO:0046872">
    <property type="term" value="F:metal ion binding"/>
    <property type="evidence" value="ECO:0007669"/>
    <property type="project" value="UniProtKB-KW"/>
</dbReference>
<reference evidence="3 4" key="1">
    <citation type="journal article" date="2017" name="Nature">
        <title>The Apostasia genome and the evolution of orchids.</title>
        <authorList>
            <person name="Zhang G.Q."/>
            <person name="Liu K.W."/>
            <person name="Li Z."/>
            <person name="Lohaus R."/>
            <person name="Hsiao Y.Y."/>
            <person name="Niu S.C."/>
            <person name="Wang J.Y."/>
            <person name="Lin Y.C."/>
            <person name="Xu Q."/>
            <person name="Chen L.J."/>
            <person name="Yoshida K."/>
            <person name="Fujiwara S."/>
            <person name="Wang Z.W."/>
            <person name="Zhang Y.Q."/>
            <person name="Mitsuda N."/>
            <person name="Wang M."/>
            <person name="Liu G.H."/>
            <person name="Pecoraro L."/>
            <person name="Huang H.X."/>
            <person name="Xiao X.J."/>
            <person name="Lin M."/>
            <person name="Wu X.Y."/>
            <person name="Wu W.L."/>
            <person name="Chen Y.Y."/>
            <person name="Chang S.B."/>
            <person name="Sakamoto S."/>
            <person name="Ohme-Takagi M."/>
            <person name="Yagi M."/>
            <person name="Zeng S.J."/>
            <person name="Shen C.Y."/>
            <person name="Yeh C.M."/>
            <person name="Luo Y.B."/>
            <person name="Tsai W.C."/>
            <person name="Van de Peer Y."/>
            <person name="Liu Z.J."/>
        </authorList>
    </citation>
    <scope>NUCLEOTIDE SEQUENCE [LARGE SCALE GENOMIC DNA]</scope>
    <source>
        <strain evidence="4">cv. Shenzhen</strain>
        <tissue evidence="3">Stem</tissue>
    </source>
</reference>
<dbReference type="SUPFAM" id="SSF48150">
    <property type="entry name" value="DNA-glycosylase"/>
    <property type="match status" value="1"/>
</dbReference>
<keyword evidence="3" id="KW-0326">Glycosidase</keyword>
<evidence type="ECO:0000256" key="1">
    <source>
        <dbReference type="PIRSR" id="PIRSR605019-1"/>
    </source>
</evidence>
<dbReference type="GO" id="GO:0006284">
    <property type="term" value="P:base-excision repair"/>
    <property type="evidence" value="ECO:0007669"/>
    <property type="project" value="InterPro"/>
</dbReference>
<feature type="binding site" evidence="1">
    <location>
        <position position="133"/>
    </location>
    <ligand>
        <name>Zn(2+)</name>
        <dbReference type="ChEBI" id="CHEBI:29105"/>
    </ligand>
</feature>
<evidence type="ECO:0000313" key="4">
    <source>
        <dbReference type="Proteomes" id="UP000236161"/>
    </source>
</evidence>
<protein>
    <submittedName>
        <fullName evidence="3">DNA-3-methyladenine glycosylase I</fullName>
        <ecNumber evidence="3">3.2.2.20</ecNumber>
    </submittedName>
</protein>
<evidence type="ECO:0000313" key="3">
    <source>
        <dbReference type="EMBL" id="PKA46680.1"/>
    </source>
</evidence>
<dbReference type="EMBL" id="KZ454055">
    <property type="protein sequence ID" value="PKA46680.1"/>
    <property type="molecule type" value="Genomic_DNA"/>
</dbReference>
<dbReference type="InterPro" id="IPR005019">
    <property type="entry name" value="Adenine_glyco"/>
</dbReference>
<dbReference type="EC" id="3.2.2.20" evidence="3"/>
<proteinExistence type="predicted"/>
<gene>
    <name evidence="3" type="ORF">AXF42_Ash019663</name>
</gene>
<keyword evidence="1" id="KW-0479">Metal-binding</keyword>
<keyword evidence="3" id="KW-0378">Hydrolase</keyword>
<evidence type="ECO:0000256" key="2">
    <source>
        <dbReference type="SAM" id="MobiDB-lite"/>
    </source>
</evidence>
<dbReference type="GO" id="GO:0008725">
    <property type="term" value="F:DNA-3-methyladenine glycosylase activity"/>
    <property type="evidence" value="ECO:0007669"/>
    <property type="project" value="UniProtKB-EC"/>
</dbReference>
<name>A0A2H9ZTR0_9ASPA</name>
<keyword evidence="1" id="KW-0862">Zinc</keyword>
<feature type="binding site" evidence="1">
    <location>
        <position position="305"/>
    </location>
    <ligand>
        <name>Zn(2+)</name>
        <dbReference type="ChEBI" id="CHEBI:29105"/>
    </ligand>
</feature>
<dbReference type="STRING" id="1088818.A0A2H9ZTR0"/>